<evidence type="ECO:0000256" key="1">
    <source>
        <dbReference type="ARBA" id="ARBA00004377"/>
    </source>
</evidence>
<dbReference type="Gene3D" id="2.40.50.100">
    <property type="match status" value="1"/>
</dbReference>
<protein>
    <recommendedName>
        <fullName evidence="9">Membrane fusion protein (MFP) family protein</fullName>
    </recommendedName>
</protein>
<evidence type="ECO:0000256" key="4">
    <source>
        <dbReference type="ARBA" id="ARBA00022475"/>
    </source>
</evidence>
<keyword evidence="10" id="KW-0175">Coiled coil</keyword>
<evidence type="ECO:0000256" key="7">
    <source>
        <dbReference type="ARBA" id="ARBA00022989"/>
    </source>
</evidence>
<dbReference type="GO" id="GO:0008233">
    <property type="term" value="F:peptidase activity"/>
    <property type="evidence" value="ECO:0007669"/>
    <property type="project" value="UniProtKB-KW"/>
</dbReference>
<proteinExistence type="inferred from homology"/>
<evidence type="ECO:0000259" key="12">
    <source>
        <dbReference type="Pfam" id="PF26002"/>
    </source>
</evidence>
<dbReference type="NCBIfam" id="TIGR01843">
    <property type="entry name" value="type_I_hlyD"/>
    <property type="match status" value="1"/>
</dbReference>
<dbReference type="PANTHER" id="PTHR30386">
    <property type="entry name" value="MEMBRANE FUSION SUBUNIT OF EMRAB-TOLC MULTIDRUG EFFLUX PUMP"/>
    <property type="match status" value="1"/>
</dbReference>
<dbReference type="InterPro" id="IPR010129">
    <property type="entry name" value="T1SS_HlyD"/>
</dbReference>
<evidence type="ECO:0000259" key="11">
    <source>
        <dbReference type="Pfam" id="PF25994"/>
    </source>
</evidence>
<keyword evidence="13" id="KW-0378">Hydrolase</keyword>
<dbReference type="RefSeq" id="WP_065546032.1">
    <property type="nucleotide sequence ID" value="NZ_CP016415.1"/>
</dbReference>
<evidence type="ECO:0000256" key="8">
    <source>
        <dbReference type="ARBA" id="ARBA00023136"/>
    </source>
</evidence>
<dbReference type="InterPro" id="IPR058781">
    <property type="entry name" value="HH_AprE-like"/>
</dbReference>
<dbReference type="STRING" id="45658.VSVS12_03560"/>
<dbReference type="Proteomes" id="UP000092528">
    <property type="component" value="Chromosome 2"/>
</dbReference>
<dbReference type="Pfam" id="PF26002">
    <property type="entry name" value="Beta-barrel_AprE"/>
    <property type="match status" value="1"/>
</dbReference>
<name>A0A1C7FDR1_9VIBR</name>
<dbReference type="GO" id="GO:0006508">
    <property type="term" value="P:proteolysis"/>
    <property type="evidence" value="ECO:0007669"/>
    <property type="project" value="UniProtKB-KW"/>
</dbReference>
<keyword evidence="13" id="KW-0645">Protease</keyword>
<dbReference type="PANTHER" id="PTHR30386:SF17">
    <property type="entry name" value="ALKALINE PROTEASE SECRETION PROTEIN APRE"/>
    <property type="match status" value="1"/>
</dbReference>
<dbReference type="Gene3D" id="2.40.30.170">
    <property type="match status" value="1"/>
</dbReference>
<feature type="coiled-coil region" evidence="10">
    <location>
        <begin position="225"/>
        <end position="256"/>
    </location>
</feature>
<organism evidence="13 14">
    <name type="scientific">Vibrio scophthalmi</name>
    <dbReference type="NCBI Taxonomy" id="45658"/>
    <lineage>
        <taxon>Bacteria</taxon>
        <taxon>Pseudomonadati</taxon>
        <taxon>Pseudomonadota</taxon>
        <taxon>Gammaproteobacteria</taxon>
        <taxon>Vibrionales</taxon>
        <taxon>Vibrionaceae</taxon>
        <taxon>Vibrio</taxon>
    </lineage>
</organism>
<evidence type="ECO:0000256" key="9">
    <source>
        <dbReference type="RuleBase" id="RU365093"/>
    </source>
</evidence>
<comment type="subcellular location">
    <subcellularLocation>
        <location evidence="1 9">Cell inner membrane</location>
        <topology evidence="1 9">Single-pass membrane protein</topology>
    </subcellularLocation>
</comment>
<keyword evidence="5 9" id="KW-0997">Cell inner membrane</keyword>
<dbReference type="PATRIC" id="fig|45658.7.peg.2967"/>
<accession>A0A1C7FDR1</accession>
<keyword evidence="14" id="KW-1185">Reference proteome</keyword>
<comment type="similarity">
    <text evidence="2 9">Belongs to the membrane fusion protein (MFP) (TC 8.A.1) family.</text>
</comment>
<gene>
    <name evidence="13" type="ORF">VSVS05_03026</name>
</gene>
<dbReference type="EMBL" id="CP016415">
    <property type="protein sequence ID" value="ANU38072.1"/>
    <property type="molecule type" value="Genomic_DNA"/>
</dbReference>
<evidence type="ECO:0000256" key="10">
    <source>
        <dbReference type="SAM" id="Coils"/>
    </source>
</evidence>
<keyword evidence="7 9" id="KW-1133">Transmembrane helix</keyword>
<evidence type="ECO:0000256" key="5">
    <source>
        <dbReference type="ARBA" id="ARBA00022519"/>
    </source>
</evidence>
<feature type="domain" description="AprE-like beta-barrel" evidence="12">
    <location>
        <begin position="323"/>
        <end position="416"/>
    </location>
</feature>
<keyword evidence="4 9" id="KW-1003">Cell membrane</keyword>
<keyword evidence="8 9" id="KW-0472">Membrane</keyword>
<evidence type="ECO:0000256" key="6">
    <source>
        <dbReference type="ARBA" id="ARBA00022692"/>
    </source>
</evidence>
<evidence type="ECO:0000256" key="3">
    <source>
        <dbReference type="ARBA" id="ARBA00022448"/>
    </source>
</evidence>
<reference evidence="13 14" key="1">
    <citation type="submission" date="2016-07" db="EMBL/GenBank/DDBJ databases">
        <title>Genome sequencing of Vibrio scophthalmi strain VS-05, an isolated from Paralichthys olivaceus.</title>
        <authorList>
            <person name="Han H.-J."/>
        </authorList>
    </citation>
    <scope>NUCLEOTIDE SEQUENCE [LARGE SCALE GENOMIC DNA]</scope>
    <source>
        <strain evidence="13 14">VS-05</strain>
    </source>
</reference>
<keyword evidence="3 9" id="KW-0813">Transport</keyword>
<dbReference type="GO" id="GO:0015031">
    <property type="term" value="P:protein transport"/>
    <property type="evidence" value="ECO:0007669"/>
    <property type="project" value="InterPro"/>
</dbReference>
<dbReference type="InterPro" id="IPR058982">
    <property type="entry name" value="Beta-barrel_AprE"/>
</dbReference>
<dbReference type="GeneID" id="96874549"/>
<feature type="domain" description="AprE-like long alpha-helical hairpin" evidence="11">
    <location>
        <begin position="91"/>
        <end position="280"/>
    </location>
</feature>
<feature type="transmembrane region" description="Helical" evidence="9">
    <location>
        <begin position="15"/>
        <end position="35"/>
    </location>
</feature>
<evidence type="ECO:0000256" key="2">
    <source>
        <dbReference type="ARBA" id="ARBA00009477"/>
    </source>
</evidence>
<dbReference type="AlphaFoldDB" id="A0A1C7FDR1"/>
<dbReference type="GO" id="GO:0005886">
    <property type="term" value="C:plasma membrane"/>
    <property type="evidence" value="ECO:0007669"/>
    <property type="project" value="UniProtKB-SubCell"/>
</dbReference>
<dbReference type="PRINTS" id="PR01490">
    <property type="entry name" value="RTXTOXIND"/>
</dbReference>
<sequence>MDDVVQKEMFSTRKLIVIGLTVLVVTVGGFIVWAMSMPLSSASVAPGSLVVESKRKQIQHLQGGWVKQVFVREGQTVAVGQALIELSDTKAEADYRRYLYRSYSLLAQQARLNTLTNGDAEIVWPEALTVEKDEVVIAALLRSENVQFEQALLRVQLLAGQYQQRIALYNEKIEGNQFQKRAIATQGDLVKQEVTMTKGLVDKGYVSKTRMLELLRHQARIDAELAEISLTIDMAERELESLHQTHQNQLLELKREHSFQLKGVNDELRDVQQLIKTALDIRERILIRSEFDGKVVGMNIANIGGVIKPGQVLMEIVPESDELIVEAIVSPKDIDVVRPGLDARVRLTAYSARNTPPVVGEVLHVSADRVLQGGENKDTAQGYLVTIRFDHSSIADLIENHGVALYPGMLAEVLILGEERTLWDYLVSPILSGLNKAMREV</sequence>
<evidence type="ECO:0000313" key="14">
    <source>
        <dbReference type="Proteomes" id="UP000092528"/>
    </source>
</evidence>
<evidence type="ECO:0000313" key="13">
    <source>
        <dbReference type="EMBL" id="ANU38072.1"/>
    </source>
</evidence>
<dbReference type="Pfam" id="PF25994">
    <property type="entry name" value="HH_AprE"/>
    <property type="match status" value="1"/>
</dbReference>
<keyword evidence="6 9" id="KW-0812">Transmembrane</keyword>
<dbReference type="InterPro" id="IPR050739">
    <property type="entry name" value="MFP"/>
</dbReference>